<comment type="caution">
    <text evidence="10">The sequence shown here is derived from an EMBL/GenBank/DDBJ whole genome shotgun (WGS) entry which is preliminary data.</text>
</comment>
<comment type="similarity">
    <text evidence="1">Belongs to the membrane fusion protein (MFP) (TC 8.A.1) family.</text>
</comment>
<dbReference type="NCBIfam" id="TIGR01730">
    <property type="entry name" value="RND_mfp"/>
    <property type="match status" value="1"/>
</dbReference>
<keyword evidence="3" id="KW-0732">Signal</keyword>
<dbReference type="SUPFAM" id="SSF111369">
    <property type="entry name" value="HlyD-like secretion proteins"/>
    <property type="match status" value="1"/>
</dbReference>
<keyword evidence="2" id="KW-0813">Transport</keyword>
<feature type="compositionally biased region" description="Basic and acidic residues" evidence="5">
    <location>
        <begin position="450"/>
        <end position="467"/>
    </location>
</feature>
<dbReference type="PANTHER" id="PTHR30097">
    <property type="entry name" value="CATION EFFLUX SYSTEM PROTEIN CUSB"/>
    <property type="match status" value="1"/>
</dbReference>
<dbReference type="Gene3D" id="2.40.420.20">
    <property type="match status" value="1"/>
</dbReference>
<dbReference type="GO" id="GO:0022857">
    <property type="term" value="F:transmembrane transporter activity"/>
    <property type="evidence" value="ECO:0007669"/>
    <property type="project" value="InterPro"/>
</dbReference>
<dbReference type="InterPro" id="IPR006143">
    <property type="entry name" value="RND_pump_MFP"/>
</dbReference>
<dbReference type="PANTHER" id="PTHR30097:SF15">
    <property type="entry name" value="CATION EFFLUX SYSTEM PROTEIN CUSB"/>
    <property type="match status" value="1"/>
</dbReference>
<keyword evidence="4" id="KW-0406">Ion transport</keyword>
<reference evidence="10 11" key="1">
    <citation type="submission" date="2014-07" db="EMBL/GenBank/DDBJ databases">
        <title>Comparative analysis of Nitrosococcus oceani genome inventories of strains from Pacific and Atlantic gyres.</title>
        <authorList>
            <person name="Lim C.K."/>
            <person name="Wang L."/>
            <person name="Sayavedra-Soto L.A."/>
            <person name="Klotz M.G."/>
        </authorList>
    </citation>
    <scope>NUCLEOTIDE SEQUENCE [LARGE SCALE GENOMIC DNA]</scope>
    <source>
        <strain evidence="10 11">C-27</strain>
    </source>
</reference>
<protein>
    <submittedName>
        <fullName evidence="10">Hemolysin D</fullName>
    </submittedName>
</protein>
<dbReference type="EMBL" id="JPGN01000049">
    <property type="protein sequence ID" value="KFI19538.1"/>
    <property type="molecule type" value="Genomic_DNA"/>
</dbReference>
<evidence type="ECO:0000256" key="4">
    <source>
        <dbReference type="ARBA" id="ARBA00023065"/>
    </source>
</evidence>
<feature type="domain" description="CzcB-like C-terminal circularly permuted SH3-like" evidence="9">
    <location>
        <begin position="347"/>
        <end position="407"/>
    </location>
</feature>
<dbReference type="InterPro" id="IPR058790">
    <property type="entry name" value="BSH_CusB"/>
</dbReference>
<dbReference type="Gene3D" id="6.10.140.730">
    <property type="match status" value="1"/>
</dbReference>
<dbReference type="AlphaFoldDB" id="A0A0E2Z1L2"/>
<dbReference type="FunFam" id="2.40.30.170:FF:000010">
    <property type="entry name" value="Efflux RND transporter periplasmic adaptor subunit"/>
    <property type="match status" value="1"/>
</dbReference>
<gene>
    <name evidence="10" type="ORF">IB75_08035</name>
</gene>
<dbReference type="Pfam" id="PF25869">
    <property type="entry name" value="3HB_CusB"/>
    <property type="match status" value="1"/>
</dbReference>
<dbReference type="GO" id="GO:0046914">
    <property type="term" value="F:transition metal ion binding"/>
    <property type="evidence" value="ECO:0007669"/>
    <property type="project" value="TreeGrafter"/>
</dbReference>
<dbReference type="InterPro" id="IPR058792">
    <property type="entry name" value="Beta-barrel_RND_2"/>
</dbReference>
<evidence type="ECO:0000256" key="2">
    <source>
        <dbReference type="ARBA" id="ARBA00022448"/>
    </source>
</evidence>
<evidence type="ECO:0000259" key="7">
    <source>
        <dbReference type="Pfam" id="PF25919"/>
    </source>
</evidence>
<feature type="domain" description="CusB-like beta-barrel" evidence="8">
    <location>
        <begin position="264"/>
        <end position="341"/>
    </location>
</feature>
<feature type="domain" description="CusB-like three alpha-helical bundle" evidence="6">
    <location>
        <begin position="166"/>
        <end position="224"/>
    </location>
</feature>
<evidence type="ECO:0000313" key="11">
    <source>
        <dbReference type="Proteomes" id="UP000028839"/>
    </source>
</evidence>
<dbReference type="Proteomes" id="UP000028839">
    <property type="component" value="Unassembled WGS sequence"/>
</dbReference>
<dbReference type="InterPro" id="IPR051909">
    <property type="entry name" value="MFP_Cation_Efflux"/>
</dbReference>
<name>A0A0E2Z1L2_9GAMM</name>
<evidence type="ECO:0000256" key="1">
    <source>
        <dbReference type="ARBA" id="ARBA00009477"/>
    </source>
</evidence>
<dbReference type="InterPro" id="IPR058649">
    <property type="entry name" value="CzcB_C"/>
</dbReference>
<evidence type="ECO:0000259" key="8">
    <source>
        <dbReference type="Pfam" id="PF25954"/>
    </source>
</evidence>
<dbReference type="GO" id="GO:0060003">
    <property type="term" value="P:copper ion export"/>
    <property type="evidence" value="ECO:0007669"/>
    <property type="project" value="TreeGrafter"/>
</dbReference>
<evidence type="ECO:0000259" key="6">
    <source>
        <dbReference type="Pfam" id="PF25869"/>
    </source>
</evidence>
<feature type="domain" description="CusB-like barrel-sandwich hybrid" evidence="7">
    <location>
        <begin position="131"/>
        <end position="259"/>
    </location>
</feature>
<evidence type="ECO:0000256" key="3">
    <source>
        <dbReference type="ARBA" id="ARBA00022729"/>
    </source>
</evidence>
<dbReference type="GO" id="GO:0015679">
    <property type="term" value="P:plasma membrane copper ion transport"/>
    <property type="evidence" value="ECO:0007669"/>
    <property type="project" value="TreeGrafter"/>
</dbReference>
<evidence type="ECO:0000256" key="5">
    <source>
        <dbReference type="SAM" id="MobiDB-lite"/>
    </source>
</evidence>
<sequence length="467" mass="52228">MSKQTAMVIVLAFLIALAIGVGGGYWYATYWAPKTAAPVSETPAKKPLFYRSPMNPEITSPVPAKDAMGMDYVPVYADEEGSGKAPAGTVKIDPVIVQNIGVRTTTAERRTLTRTIRAVGRVDYNEELLARLHPKIEGWVEKLFVDKTGAKVQKDEMLLSLYSPQLVATQQEYLLALRNRETLEMSPYPDIRQGAEELVQSTRERLQLLDVPEHQIRELEQAEKIYKNLHIHSPFHGVVLQIGVREGQYVTPQTELYTLADLCQVWVYVDIYEYELPWVQAGDEAEMRVTAIPGQVFHGTVAYIYPYLEKQTRTVQLRLEFDNSDLLLKPEMFANVTIHASKQVDAVVVPEAAIVRSGTREQVFVVRGPGKFEPREVKVGVSAEGFTEILAGLKPGEKVVTSSQFLIDSESKLREATAKMKEPKLGAINAEKQEEDAGKHKQRITPKGSPAKDNHTPHTHSAPEEVR</sequence>
<dbReference type="Gene3D" id="2.40.30.170">
    <property type="match status" value="1"/>
</dbReference>
<dbReference type="GO" id="GO:0016020">
    <property type="term" value="C:membrane"/>
    <property type="evidence" value="ECO:0007669"/>
    <property type="project" value="InterPro"/>
</dbReference>
<proteinExistence type="inferred from homology"/>
<organism evidence="10 11">
    <name type="scientific">Nitrosococcus oceani C-27</name>
    <dbReference type="NCBI Taxonomy" id="314279"/>
    <lineage>
        <taxon>Bacteria</taxon>
        <taxon>Pseudomonadati</taxon>
        <taxon>Pseudomonadota</taxon>
        <taxon>Gammaproteobacteria</taxon>
        <taxon>Chromatiales</taxon>
        <taxon>Chromatiaceae</taxon>
        <taxon>Nitrosococcus</taxon>
    </lineage>
</organism>
<dbReference type="Pfam" id="PF25954">
    <property type="entry name" value="Beta-barrel_RND_2"/>
    <property type="match status" value="1"/>
</dbReference>
<dbReference type="Pfam" id="PF25975">
    <property type="entry name" value="CzcB_C"/>
    <property type="match status" value="1"/>
</dbReference>
<dbReference type="Pfam" id="PF25919">
    <property type="entry name" value="BSH_CusB"/>
    <property type="match status" value="1"/>
</dbReference>
<feature type="region of interest" description="Disordered" evidence="5">
    <location>
        <begin position="418"/>
        <end position="467"/>
    </location>
</feature>
<accession>A0A0E2Z1L2</accession>
<evidence type="ECO:0000259" key="9">
    <source>
        <dbReference type="Pfam" id="PF25975"/>
    </source>
</evidence>
<dbReference type="InterPro" id="IPR058791">
    <property type="entry name" value="3HB_CusB"/>
</dbReference>
<dbReference type="OrthoDB" id="9806939at2"/>
<dbReference type="FunFam" id="2.40.420.20:FF:000003">
    <property type="entry name" value="Cation efflux system protein cusB"/>
    <property type="match status" value="1"/>
</dbReference>
<dbReference type="GO" id="GO:0030288">
    <property type="term" value="C:outer membrane-bounded periplasmic space"/>
    <property type="evidence" value="ECO:0007669"/>
    <property type="project" value="TreeGrafter"/>
</dbReference>
<dbReference type="HOGENOM" id="CLU_018816_13_1_6"/>
<evidence type="ECO:0000313" key="10">
    <source>
        <dbReference type="EMBL" id="KFI19538.1"/>
    </source>
</evidence>